<sequence>MYKIQDPISISCIQAFPAPLSAISISQSFKMVFFTSFVLSLAVASLASSRPNPRSPPDFQVTSLNTFEPSGRPESNSPYRVGFNVADPSGEGSTAFCEARWAYADATTGYPSSYLANCSDPNYAFKFVDYNNYYDFKLDVKHSTQKHGKTVTKFAQGLVDFTIIQCSHAASGFSVCNQRDGVAFPLPVYDVQKA</sequence>
<accession>A0A6A6EFW1</accession>
<keyword evidence="2" id="KW-1185">Reference proteome</keyword>
<dbReference type="AlphaFoldDB" id="A0A6A6EFW1"/>
<evidence type="ECO:0000313" key="1">
    <source>
        <dbReference type="EMBL" id="KAF2189439.1"/>
    </source>
</evidence>
<organism evidence="1 2">
    <name type="scientific">Zopfia rhizophila CBS 207.26</name>
    <dbReference type="NCBI Taxonomy" id="1314779"/>
    <lineage>
        <taxon>Eukaryota</taxon>
        <taxon>Fungi</taxon>
        <taxon>Dikarya</taxon>
        <taxon>Ascomycota</taxon>
        <taxon>Pezizomycotina</taxon>
        <taxon>Dothideomycetes</taxon>
        <taxon>Dothideomycetes incertae sedis</taxon>
        <taxon>Zopfiaceae</taxon>
        <taxon>Zopfia</taxon>
    </lineage>
</organism>
<dbReference type="Proteomes" id="UP000800200">
    <property type="component" value="Unassembled WGS sequence"/>
</dbReference>
<protein>
    <recommendedName>
        <fullName evidence="3">AA1-like domain-containing protein</fullName>
    </recommendedName>
</protein>
<dbReference type="OrthoDB" id="5226619at2759"/>
<evidence type="ECO:0008006" key="3">
    <source>
        <dbReference type="Google" id="ProtNLM"/>
    </source>
</evidence>
<proteinExistence type="predicted"/>
<gene>
    <name evidence="1" type="ORF">K469DRAFT_747529</name>
</gene>
<dbReference type="EMBL" id="ML994620">
    <property type="protein sequence ID" value="KAF2189439.1"/>
    <property type="molecule type" value="Genomic_DNA"/>
</dbReference>
<evidence type="ECO:0000313" key="2">
    <source>
        <dbReference type="Proteomes" id="UP000800200"/>
    </source>
</evidence>
<name>A0A6A6EFW1_9PEZI</name>
<reference evidence="1" key="1">
    <citation type="journal article" date="2020" name="Stud. Mycol.">
        <title>101 Dothideomycetes genomes: a test case for predicting lifestyles and emergence of pathogens.</title>
        <authorList>
            <person name="Haridas S."/>
            <person name="Albert R."/>
            <person name="Binder M."/>
            <person name="Bloem J."/>
            <person name="Labutti K."/>
            <person name="Salamov A."/>
            <person name="Andreopoulos B."/>
            <person name="Baker S."/>
            <person name="Barry K."/>
            <person name="Bills G."/>
            <person name="Bluhm B."/>
            <person name="Cannon C."/>
            <person name="Castanera R."/>
            <person name="Culley D."/>
            <person name="Daum C."/>
            <person name="Ezra D."/>
            <person name="Gonzalez J."/>
            <person name="Henrissat B."/>
            <person name="Kuo A."/>
            <person name="Liang C."/>
            <person name="Lipzen A."/>
            <person name="Lutzoni F."/>
            <person name="Magnuson J."/>
            <person name="Mondo S."/>
            <person name="Nolan M."/>
            <person name="Ohm R."/>
            <person name="Pangilinan J."/>
            <person name="Park H.-J."/>
            <person name="Ramirez L."/>
            <person name="Alfaro M."/>
            <person name="Sun H."/>
            <person name="Tritt A."/>
            <person name="Yoshinaga Y."/>
            <person name="Zwiers L.-H."/>
            <person name="Turgeon B."/>
            <person name="Goodwin S."/>
            <person name="Spatafora J."/>
            <person name="Crous P."/>
            <person name="Grigoriev I."/>
        </authorList>
    </citation>
    <scope>NUCLEOTIDE SEQUENCE</scope>
    <source>
        <strain evidence="1">CBS 207.26</strain>
    </source>
</reference>